<dbReference type="InterPro" id="IPR044742">
    <property type="entry name" value="DEAD/DEAH_RhlB"/>
</dbReference>
<dbReference type="CDD" id="cd18787">
    <property type="entry name" value="SF2_C_DEAD"/>
    <property type="match status" value="1"/>
</dbReference>
<dbReference type="GO" id="GO:0005829">
    <property type="term" value="C:cytosol"/>
    <property type="evidence" value="ECO:0007669"/>
    <property type="project" value="TreeGrafter"/>
</dbReference>
<dbReference type="GO" id="GO:0003724">
    <property type="term" value="F:RNA helicase activity"/>
    <property type="evidence" value="ECO:0007669"/>
    <property type="project" value="UniProtKB-EC"/>
</dbReference>
<evidence type="ECO:0000256" key="4">
    <source>
        <dbReference type="ARBA" id="ARBA00022801"/>
    </source>
</evidence>
<dbReference type="InterPro" id="IPR012677">
    <property type="entry name" value="Nucleotide-bd_a/b_plait_sf"/>
</dbReference>
<proteinExistence type="inferred from homology"/>
<evidence type="ECO:0000313" key="17">
    <source>
        <dbReference type="Proteomes" id="UP000184394"/>
    </source>
</evidence>
<dbReference type="PANTHER" id="PTHR47959">
    <property type="entry name" value="ATP-DEPENDENT RNA HELICASE RHLE-RELATED"/>
    <property type="match status" value="1"/>
</dbReference>
<evidence type="ECO:0000256" key="9">
    <source>
        <dbReference type="ARBA" id="ARBA00067932"/>
    </source>
</evidence>
<feature type="short sequence motif" description="Q motif" evidence="10">
    <location>
        <begin position="1"/>
        <end position="29"/>
    </location>
</feature>
<dbReference type="Pfam" id="PF00271">
    <property type="entry name" value="Helicase_C"/>
    <property type="match status" value="1"/>
</dbReference>
<gene>
    <name evidence="16" type="ORF">SAMN04487860_103213</name>
</gene>
<sequence length="574" mass="64557">MHFNELNLSQELLRAVDELGYTEMTEIQQESIPLLLEGRDVVGRSNTGTGKTAAFGIPAVESITEADRKSAVVLILCPTRELAMQANEEIRKFAKYKEGVKSSAVYGGASMEKQIHELKRGANIIIGTPGRVMDHIRRRTLKLDNIRTVILDEADEMLNMGFREDIETILADMPEDRQTVLFSATMPKEIMAITEKYQTDPVHIKIKSAQKTVELIEQFYFEVAMGRKTDALRLLLAAYKPSSAMVFCNTKAMVDQLTEELVKNGFRAAGLHGDMKQIQRTQVMNSFKNKSTEILVATDVAARGIDVSGVDAVFNYDLPQDNEYYIHRIGRTGRAGRTGTAYTLISGRRQLFDLRAIEKYTHAEIREMPLPDKYDIIAMKKESVIKDISEAAAGHDAYDILDRLAAMGIDYREAAARVIAQQLRAETDALPDFEKSKPLKKGRNSGAKTVKIVMNIGRNRRIAPNFILGALVDATGMTGKDFGKIDIFNEHTTVEVPEAESEYIIECTDSIRINGNKVEVKLYKGDGDHVRRSGRRPDDKPHFDRKKAAYGGKKKSDIYSDYIPNRKKRMKKRH</sequence>
<dbReference type="PROSITE" id="PS51194">
    <property type="entry name" value="HELICASE_CTER"/>
    <property type="match status" value="1"/>
</dbReference>
<dbReference type="Pfam" id="PF03880">
    <property type="entry name" value="DbpA"/>
    <property type="match status" value="1"/>
</dbReference>
<comment type="catalytic activity">
    <reaction evidence="8">
        <text>ATP + H2O = ADP + phosphate + H(+)</text>
        <dbReference type="Rhea" id="RHEA:13065"/>
        <dbReference type="ChEBI" id="CHEBI:15377"/>
        <dbReference type="ChEBI" id="CHEBI:15378"/>
        <dbReference type="ChEBI" id="CHEBI:30616"/>
        <dbReference type="ChEBI" id="CHEBI:43474"/>
        <dbReference type="ChEBI" id="CHEBI:456216"/>
        <dbReference type="EC" id="3.6.4.13"/>
    </reaction>
</comment>
<protein>
    <recommendedName>
        <fullName evidence="9">ATP-dependent RNA helicase CshA</fullName>
        <ecNumber evidence="1">3.6.4.13</ecNumber>
    </recommendedName>
</protein>
<name>A0A1M7I1M6_RUMFL</name>
<evidence type="ECO:0000256" key="1">
    <source>
        <dbReference type="ARBA" id="ARBA00012552"/>
    </source>
</evidence>
<evidence type="ECO:0000256" key="7">
    <source>
        <dbReference type="ARBA" id="ARBA00038437"/>
    </source>
</evidence>
<dbReference type="PROSITE" id="PS00039">
    <property type="entry name" value="DEAD_ATP_HELICASE"/>
    <property type="match status" value="1"/>
</dbReference>
<feature type="compositionally biased region" description="Basic residues" evidence="12">
    <location>
        <begin position="565"/>
        <end position="574"/>
    </location>
</feature>
<dbReference type="InterPro" id="IPR014001">
    <property type="entry name" value="Helicase_ATP-bd"/>
</dbReference>
<dbReference type="GO" id="GO:0016787">
    <property type="term" value="F:hydrolase activity"/>
    <property type="evidence" value="ECO:0007669"/>
    <property type="project" value="UniProtKB-KW"/>
</dbReference>
<dbReference type="InterPro" id="IPR014014">
    <property type="entry name" value="RNA_helicase_DEAD_Q_motif"/>
</dbReference>
<feature type="domain" description="Helicase C-terminal" evidence="14">
    <location>
        <begin position="231"/>
        <end position="376"/>
    </location>
</feature>
<evidence type="ECO:0000256" key="6">
    <source>
        <dbReference type="ARBA" id="ARBA00022840"/>
    </source>
</evidence>
<dbReference type="PROSITE" id="PS51195">
    <property type="entry name" value="Q_MOTIF"/>
    <property type="match status" value="1"/>
</dbReference>
<feature type="domain" description="DEAD-box RNA helicase Q" evidence="15">
    <location>
        <begin position="1"/>
        <end position="29"/>
    </location>
</feature>
<feature type="domain" description="Helicase ATP-binding" evidence="13">
    <location>
        <begin position="32"/>
        <end position="204"/>
    </location>
</feature>
<dbReference type="Proteomes" id="UP000184394">
    <property type="component" value="Unassembled WGS sequence"/>
</dbReference>
<dbReference type="OrthoDB" id="9805696at2"/>
<dbReference type="CDD" id="cd12252">
    <property type="entry name" value="RRM_DbpA"/>
    <property type="match status" value="1"/>
</dbReference>
<evidence type="ECO:0000259" key="14">
    <source>
        <dbReference type="PROSITE" id="PS51194"/>
    </source>
</evidence>
<dbReference type="SMART" id="SM00490">
    <property type="entry name" value="HELICc"/>
    <property type="match status" value="1"/>
</dbReference>
<feature type="compositionally biased region" description="Basic and acidic residues" evidence="12">
    <location>
        <begin position="527"/>
        <end position="542"/>
    </location>
</feature>
<evidence type="ECO:0000256" key="5">
    <source>
        <dbReference type="ARBA" id="ARBA00022806"/>
    </source>
</evidence>
<dbReference type="FunFam" id="3.40.50.300:FF:000108">
    <property type="entry name" value="ATP-dependent RNA helicase RhlE"/>
    <property type="match status" value="1"/>
</dbReference>
<dbReference type="GO" id="GO:0003723">
    <property type="term" value="F:RNA binding"/>
    <property type="evidence" value="ECO:0007669"/>
    <property type="project" value="UniProtKB-ARBA"/>
</dbReference>
<evidence type="ECO:0000313" key="16">
    <source>
        <dbReference type="EMBL" id="SHM34297.1"/>
    </source>
</evidence>
<dbReference type="RefSeq" id="WP_072949411.1">
    <property type="nucleotide sequence ID" value="NZ_FRCT01000003.1"/>
</dbReference>
<feature type="region of interest" description="Disordered" evidence="12">
    <location>
        <begin position="527"/>
        <end position="574"/>
    </location>
</feature>
<dbReference type="Gene3D" id="3.40.50.300">
    <property type="entry name" value="P-loop containing nucleotide triphosphate hydrolases"/>
    <property type="match status" value="2"/>
</dbReference>
<dbReference type="SMART" id="SM00487">
    <property type="entry name" value="DEXDc"/>
    <property type="match status" value="1"/>
</dbReference>
<evidence type="ECO:0000256" key="3">
    <source>
        <dbReference type="ARBA" id="ARBA00022741"/>
    </source>
</evidence>
<dbReference type="AlphaFoldDB" id="A0A1M7I1M6"/>
<evidence type="ECO:0000256" key="11">
    <source>
        <dbReference type="RuleBase" id="RU000492"/>
    </source>
</evidence>
<dbReference type="GO" id="GO:0005524">
    <property type="term" value="F:ATP binding"/>
    <property type="evidence" value="ECO:0007669"/>
    <property type="project" value="UniProtKB-KW"/>
</dbReference>
<keyword evidence="6 11" id="KW-0067">ATP-binding</keyword>
<dbReference type="Pfam" id="PF00270">
    <property type="entry name" value="DEAD"/>
    <property type="match status" value="1"/>
</dbReference>
<evidence type="ECO:0000259" key="13">
    <source>
        <dbReference type="PROSITE" id="PS51192"/>
    </source>
</evidence>
<dbReference type="CDD" id="cd00268">
    <property type="entry name" value="DEADc"/>
    <property type="match status" value="1"/>
</dbReference>
<dbReference type="EC" id="3.6.4.13" evidence="1"/>
<dbReference type="InterPro" id="IPR001650">
    <property type="entry name" value="Helicase_C-like"/>
</dbReference>
<evidence type="ECO:0000256" key="2">
    <source>
        <dbReference type="ARBA" id="ARBA00022490"/>
    </source>
</evidence>
<evidence type="ECO:0000256" key="12">
    <source>
        <dbReference type="SAM" id="MobiDB-lite"/>
    </source>
</evidence>
<dbReference type="InterPro" id="IPR000629">
    <property type="entry name" value="RNA-helicase_DEAD-box_CS"/>
</dbReference>
<keyword evidence="2" id="KW-0963">Cytoplasm</keyword>
<organism evidence="16 17">
    <name type="scientific">Ruminococcus flavefaciens</name>
    <dbReference type="NCBI Taxonomy" id="1265"/>
    <lineage>
        <taxon>Bacteria</taxon>
        <taxon>Bacillati</taxon>
        <taxon>Bacillota</taxon>
        <taxon>Clostridia</taxon>
        <taxon>Eubacteriales</taxon>
        <taxon>Oscillospiraceae</taxon>
        <taxon>Ruminococcus</taxon>
    </lineage>
</organism>
<dbReference type="PROSITE" id="PS51192">
    <property type="entry name" value="HELICASE_ATP_BIND_1"/>
    <property type="match status" value="1"/>
</dbReference>
<accession>A0A1M7I1M6</accession>
<keyword evidence="3 11" id="KW-0547">Nucleotide-binding</keyword>
<dbReference type="Gene3D" id="3.30.70.330">
    <property type="match status" value="1"/>
</dbReference>
<dbReference type="InterPro" id="IPR027417">
    <property type="entry name" value="P-loop_NTPase"/>
</dbReference>
<evidence type="ECO:0000256" key="8">
    <source>
        <dbReference type="ARBA" id="ARBA00047984"/>
    </source>
</evidence>
<dbReference type="InterPro" id="IPR005580">
    <property type="entry name" value="DbpA/CsdA_RNA-bd_dom"/>
</dbReference>
<dbReference type="SUPFAM" id="SSF52540">
    <property type="entry name" value="P-loop containing nucleoside triphosphate hydrolases"/>
    <property type="match status" value="1"/>
</dbReference>
<dbReference type="InterPro" id="IPR011545">
    <property type="entry name" value="DEAD/DEAH_box_helicase_dom"/>
</dbReference>
<dbReference type="EMBL" id="FRCT01000003">
    <property type="protein sequence ID" value="SHM34297.1"/>
    <property type="molecule type" value="Genomic_DNA"/>
</dbReference>
<dbReference type="InterPro" id="IPR050079">
    <property type="entry name" value="DEAD_box_RNA_helicase"/>
</dbReference>
<comment type="similarity">
    <text evidence="7 11">Belongs to the DEAD box helicase family.</text>
</comment>
<evidence type="ECO:0000256" key="10">
    <source>
        <dbReference type="PROSITE-ProRule" id="PRU00552"/>
    </source>
</evidence>
<evidence type="ECO:0000259" key="15">
    <source>
        <dbReference type="PROSITE" id="PS51195"/>
    </source>
</evidence>
<keyword evidence="5 11" id="KW-0347">Helicase</keyword>
<dbReference type="PANTHER" id="PTHR47959:SF1">
    <property type="entry name" value="ATP-DEPENDENT RNA HELICASE DBPA"/>
    <property type="match status" value="1"/>
</dbReference>
<keyword evidence="4 11" id="KW-0378">Hydrolase</keyword>
<reference evidence="16 17" key="1">
    <citation type="submission" date="2016-11" db="EMBL/GenBank/DDBJ databases">
        <authorList>
            <person name="Jaros S."/>
            <person name="Januszkiewicz K."/>
            <person name="Wedrychowicz H."/>
        </authorList>
    </citation>
    <scope>NUCLEOTIDE SEQUENCE [LARGE SCALE GENOMIC DNA]</scope>
    <source>
        <strain evidence="16 17">Y1</strain>
    </source>
</reference>